<name>A0A918VV51_9HYPH</name>
<evidence type="ECO:0008006" key="3">
    <source>
        <dbReference type="Google" id="ProtNLM"/>
    </source>
</evidence>
<organism evidence="1 2">
    <name type="scientific">Devosia pacifica</name>
    <dbReference type="NCBI Taxonomy" id="1335967"/>
    <lineage>
        <taxon>Bacteria</taxon>
        <taxon>Pseudomonadati</taxon>
        <taxon>Pseudomonadota</taxon>
        <taxon>Alphaproteobacteria</taxon>
        <taxon>Hyphomicrobiales</taxon>
        <taxon>Devosiaceae</taxon>
        <taxon>Devosia</taxon>
    </lineage>
</organism>
<protein>
    <recommendedName>
        <fullName evidence="3">BFD-like [2Fe-2S]-binding domain-containing protein</fullName>
    </recommendedName>
</protein>
<accession>A0A918VV51</accession>
<evidence type="ECO:0000313" key="1">
    <source>
        <dbReference type="EMBL" id="GHA27133.1"/>
    </source>
</evidence>
<dbReference type="EMBL" id="BMZE01000002">
    <property type="protein sequence ID" value="GHA27133.1"/>
    <property type="molecule type" value="Genomic_DNA"/>
</dbReference>
<gene>
    <name evidence="1" type="ORF">GCM10007989_23700</name>
</gene>
<proteinExistence type="predicted"/>
<keyword evidence="2" id="KW-1185">Reference proteome</keyword>
<dbReference type="Proteomes" id="UP000646579">
    <property type="component" value="Unassembled WGS sequence"/>
</dbReference>
<evidence type="ECO:0000313" key="2">
    <source>
        <dbReference type="Proteomes" id="UP000646579"/>
    </source>
</evidence>
<dbReference type="Gene3D" id="1.10.10.1100">
    <property type="entry name" value="BFD-like [2Fe-2S]-binding domain"/>
    <property type="match status" value="1"/>
</dbReference>
<comment type="caution">
    <text evidence="1">The sequence shown here is derived from an EMBL/GenBank/DDBJ whole genome shotgun (WGS) entry which is preliminary data.</text>
</comment>
<reference evidence="1" key="1">
    <citation type="journal article" date="2014" name="Int. J. Syst. Evol. Microbiol.">
        <title>Complete genome sequence of Corynebacterium casei LMG S-19264T (=DSM 44701T), isolated from a smear-ripened cheese.</title>
        <authorList>
            <consortium name="US DOE Joint Genome Institute (JGI-PGF)"/>
            <person name="Walter F."/>
            <person name="Albersmeier A."/>
            <person name="Kalinowski J."/>
            <person name="Ruckert C."/>
        </authorList>
    </citation>
    <scope>NUCLEOTIDE SEQUENCE</scope>
    <source>
        <strain evidence="1">KCTC 32437</strain>
    </source>
</reference>
<dbReference type="InterPro" id="IPR041854">
    <property type="entry name" value="BFD-like_2Fe2S-bd_dom_sf"/>
</dbReference>
<sequence>MRAHCAATISDIDIHLCGQLYGPRYLNEFVRLADMLVCQCNMISDRDIEEIILEYLRADPWQLVVPAMVYRGLERKAKCSGCVPNVVDIIVRTTENYHMQQARTPADLIDVREHLAALKRNRIGGRRERRSTNHRAA</sequence>
<dbReference type="AlphaFoldDB" id="A0A918VV51"/>
<reference evidence="1" key="2">
    <citation type="submission" date="2020-09" db="EMBL/GenBank/DDBJ databases">
        <authorList>
            <person name="Sun Q."/>
            <person name="Kim S."/>
        </authorList>
    </citation>
    <scope>NUCLEOTIDE SEQUENCE</scope>
    <source>
        <strain evidence="1">KCTC 32437</strain>
    </source>
</reference>